<feature type="region of interest" description="Disordered" evidence="1">
    <location>
        <begin position="1"/>
        <end position="153"/>
    </location>
</feature>
<dbReference type="OrthoDB" id="5840753at2759"/>
<evidence type="ECO:0000256" key="1">
    <source>
        <dbReference type="SAM" id="MobiDB-lite"/>
    </source>
</evidence>
<feature type="compositionally biased region" description="Basic and acidic residues" evidence="1">
    <location>
        <begin position="25"/>
        <end position="61"/>
    </location>
</feature>
<name>A0A158RD39_THECL</name>
<reference evidence="4" key="1">
    <citation type="submission" date="2016-04" db="UniProtKB">
        <authorList>
            <consortium name="WormBaseParasite"/>
        </authorList>
    </citation>
    <scope>IDENTIFICATION</scope>
</reference>
<dbReference type="WBParaSite" id="TCLT_0001003401-mRNA-1">
    <property type="protein sequence ID" value="TCLT_0001003401-mRNA-1"/>
    <property type="gene ID" value="TCLT_0001003401"/>
</dbReference>
<organism evidence="4">
    <name type="scientific">Thelazia callipaeda</name>
    <name type="common">Oriental eyeworm</name>
    <name type="synonym">Parasitic nematode</name>
    <dbReference type="NCBI Taxonomy" id="103827"/>
    <lineage>
        <taxon>Eukaryota</taxon>
        <taxon>Metazoa</taxon>
        <taxon>Ecdysozoa</taxon>
        <taxon>Nematoda</taxon>
        <taxon>Chromadorea</taxon>
        <taxon>Rhabditida</taxon>
        <taxon>Spirurina</taxon>
        <taxon>Spiruromorpha</taxon>
        <taxon>Thelazioidea</taxon>
        <taxon>Thelaziidae</taxon>
        <taxon>Thelazia</taxon>
    </lineage>
</organism>
<feature type="compositionally biased region" description="Low complexity" evidence="1">
    <location>
        <begin position="104"/>
        <end position="122"/>
    </location>
</feature>
<protein>
    <submittedName>
        <fullName evidence="4">Arginine/serine-rich coiled-coil protein 2</fullName>
    </submittedName>
</protein>
<feature type="compositionally biased region" description="Low complexity" evidence="1">
    <location>
        <begin position="10"/>
        <end position="22"/>
    </location>
</feature>
<evidence type="ECO:0000313" key="2">
    <source>
        <dbReference type="EMBL" id="VDN07695.1"/>
    </source>
</evidence>
<dbReference type="EMBL" id="UYYF01004947">
    <property type="protein sequence ID" value="VDN07695.1"/>
    <property type="molecule type" value="Genomic_DNA"/>
</dbReference>
<reference evidence="2 3" key="2">
    <citation type="submission" date="2018-11" db="EMBL/GenBank/DDBJ databases">
        <authorList>
            <consortium name="Pathogen Informatics"/>
        </authorList>
    </citation>
    <scope>NUCLEOTIDE SEQUENCE [LARGE SCALE GENOMIC DNA]</scope>
</reference>
<dbReference type="STRING" id="103827.A0A158RD39"/>
<dbReference type="Proteomes" id="UP000276776">
    <property type="component" value="Unassembled WGS sequence"/>
</dbReference>
<evidence type="ECO:0000313" key="4">
    <source>
        <dbReference type="WBParaSite" id="TCLT_0001003401-mRNA-1"/>
    </source>
</evidence>
<feature type="compositionally biased region" description="Basic and acidic residues" evidence="1">
    <location>
        <begin position="93"/>
        <end position="103"/>
    </location>
</feature>
<feature type="compositionally biased region" description="Basic residues" evidence="1">
    <location>
        <begin position="62"/>
        <end position="75"/>
    </location>
</feature>
<proteinExistence type="predicted"/>
<feature type="compositionally biased region" description="Basic residues" evidence="1">
    <location>
        <begin position="137"/>
        <end position="146"/>
    </location>
</feature>
<accession>A0A158RD39</accession>
<sequence>MKRGNKCTKSSSYRHQYSTSSDSDSDSHGRRTRSRSRDQHSSRSGSKDRFDNRARSGDHSQGKRSRNSHRRHARSSTRDGISIRSPSNWTKSSTRDNKQRVRENSQAYQRQSRNRSRSTSNESHSRTVTRSKEDSRRNKHGRSKKRPQVEEEKTKEAVKVVCRLFNANYNFKLLLNYLVTKKPIIYNFSYYCYKHLFLRQLIFFQKKIETVKSRMRSVIESALSKISDNDDNRVVLGNQLDLTITETLARHRDIARIEDEGFHQSTFISSAGGAGGRIKKENGTDASAVIVKKENEHDEAMFGPKWKDIERKYDQGNKFLGTDIKLNKEIPLANARLSEDMAIREARWLKIYRDRRAKLLSVSRRHSISAPNNRWQKFEGLILVSNKALSDCGAKVEYMLIVTYVGLVKREKIKVALAGEKFFVIQLLLCSEIFLKIKCENFIAANSSSIF</sequence>
<dbReference type="AlphaFoldDB" id="A0A158RD39"/>
<gene>
    <name evidence="2" type="ORF">TCLT_LOCUS10023</name>
</gene>
<evidence type="ECO:0000313" key="3">
    <source>
        <dbReference type="Proteomes" id="UP000276776"/>
    </source>
</evidence>
<dbReference type="OMA" id="KEDEHDK"/>
<keyword evidence="3" id="KW-1185">Reference proteome</keyword>